<keyword evidence="2" id="KW-1185">Reference proteome</keyword>
<reference evidence="1 2" key="1">
    <citation type="submission" date="2011-12" db="EMBL/GenBank/DDBJ databases">
        <title>Whole genome shotgun sequence of Gordonia effusa NBRC 100432.</title>
        <authorList>
            <person name="Yoshida I."/>
            <person name="Takarada H."/>
            <person name="Hosoyama A."/>
            <person name="Tsuchikane K."/>
            <person name="Katsumata H."/>
            <person name="Yamazaki S."/>
            <person name="Fujita N."/>
        </authorList>
    </citation>
    <scope>NUCLEOTIDE SEQUENCE [LARGE SCALE GENOMIC DNA]</scope>
    <source>
        <strain evidence="1 2">NBRC 100432</strain>
    </source>
</reference>
<dbReference type="EMBL" id="BAEH01000075">
    <property type="protein sequence ID" value="GAB19148.1"/>
    <property type="molecule type" value="Genomic_DNA"/>
</dbReference>
<gene>
    <name evidence="1" type="ORF">GOEFS_075_00690</name>
</gene>
<dbReference type="Proteomes" id="UP000035034">
    <property type="component" value="Unassembled WGS sequence"/>
</dbReference>
<proteinExistence type="predicted"/>
<dbReference type="OrthoDB" id="4376844at2"/>
<evidence type="ECO:0000313" key="2">
    <source>
        <dbReference type="Proteomes" id="UP000035034"/>
    </source>
</evidence>
<sequence length="84" mass="9261">MTVIADQGRQCADETDGFGTVIAMAEAADCSNMTWWNSIRTSDPHAAYVSSQVLAELIKTLAHREGIPVADVWDHLRRAGRIDF</sequence>
<comment type="caution">
    <text evidence="1">The sequence shown here is derived from an EMBL/GenBank/DDBJ whole genome shotgun (WGS) entry which is preliminary data.</text>
</comment>
<dbReference type="STRING" id="1077974.GOEFS_075_00690"/>
<dbReference type="eggNOG" id="ENOG5032KV7">
    <property type="taxonomic scope" value="Bacteria"/>
</dbReference>
<protein>
    <submittedName>
        <fullName evidence="1">Uncharacterized protein</fullName>
    </submittedName>
</protein>
<name>H0R243_9ACTN</name>
<evidence type="ECO:0000313" key="1">
    <source>
        <dbReference type="EMBL" id="GAB19148.1"/>
    </source>
</evidence>
<dbReference type="RefSeq" id="WP_007318483.1">
    <property type="nucleotide sequence ID" value="NZ_BAEH01000075.1"/>
</dbReference>
<dbReference type="AlphaFoldDB" id="H0R243"/>
<organism evidence="1 2">
    <name type="scientific">Gordonia effusa NBRC 100432</name>
    <dbReference type="NCBI Taxonomy" id="1077974"/>
    <lineage>
        <taxon>Bacteria</taxon>
        <taxon>Bacillati</taxon>
        <taxon>Actinomycetota</taxon>
        <taxon>Actinomycetes</taxon>
        <taxon>Mycobacteriales</taxon>
        <taxon>Gordoniaceae</taxon>
        <taxon>Gordonia</taxon>
    </lineage>
</organism>
<accession>H0R243</accession>